<dbReference type="Proteomes" id="UP000199167">
    <property type="component" value="Unassembled WGS sequence"/>
</dbReference>
<feature type="domain" description="DUF5681" evidence="2">
    <location>
        <begin position="27"/>
        <end position="112"/>
    </location>
</feature>
<protein>
    <recommendedName>
        <fullName evidence="2">DUF5681 domain-containing protein</fullName>
    </recommendedName>
</protein>
<dbReference type="Pfam" id="PF18932">
    <property type="entry name" value="DUF5681"/>
    <property type="match status" value="1"/>
</dbReference>
<feature type="compositionally biased region" description="Basic residues" evidence="1">
    <location>
        <begin position="40"/>
        <end position="49"/>
    </location>
</feature>
<evidence type="ECO:0000259" key="2">
    <source>
        <dbReference type="Pfam" id="PF18932"/>
    </source>
</evidence>
<sequence length="244" mass="27680">MKAPKLVGPAAKADTTYEVGYAKPPTETRFKPGRSGNLKGRPRGAKNKRPALNEERLKDIVLEEAYRNITVRDGDRNVSIPMAQAVVRSMAVNAAKGQHRAQRLFAEMLSSTERQNKQLADDWLNTAMEYKVEWERELHRREMLGITNLPSPLPHPDQVKIDMNTGLVHIEGPATKEQLAQVELWRGRQQVFKEELCEVEEMLKQERKPARVAQLQEEKLQVETVLEIIGQLLGKIDWNGQGGT</sequence>
<name>A0A1I0MU22_9RHOB</name>
<proteinExistence type="predicted"/>
<evidence type="ECO:0000313" key="3">
    <source>
        <dbReference type="EMBL" id="SEV91466.1"/>
    </source>
</evidence>
<accession>A0A1I0MU22</accession>
<dbReference type="STRING" id="364200.SAMN04488515_0206"/>
<feature type="region of interest" description="Disordered" evidence="1">
    <location>
        <begin position="18"/>
        <end position="52"/>
    </location>
</feature>
<organism evidence="3 4">
    <name type="scientific">Cognatiyoonia koreensis</name>
    <dbReference type="NCBI Taxonomy" id="364200"/>
    <lineage>
        <taxon>Bacteria</taxon>
        <taxon>Pseudomonadati</taxon>
        <taxon>Pseudomonadota</taxon>
        <taxon>Alphaproteobacteria</taxon>
        <taxon>Rhodobacterales</taxon>
        <taxon>Paracoccaceae</taxon>
        <taxon>Cognatiyoonia</taxon>
    </lineage>
</organism>
<dbReference type="EMBL" id="FOIZ01000001">
    <property type="protein sequence ID" value="SEV91466.1"/>
    <property type="molecule type" value="Genomic_DNA"/>
</dbReference>
<keyword evidence="4" id="KW-1185">Reference proteome</keyword>
<dbReference type="RefSeq" id="WP_089989191.1">
    <property type="nucleotide sequence ID" value="NZ_FOIZ01000001.1"/>
</dbReference>
<gene>
    <name evidence="3" type="ORF">SAMN04488515_0206</name>
</gene>
<reference evidence="3 4" key="1">
    <citation type="submission" date="2016-10" db="EMBL/GenBank/DDBJ databases">
        <authorList>
            <person name="de Groot N.N."/>
        </authorList>
    </citation>
    <scope>NUCLEOTIDE SEQUENCE [LARGE SCALE GENOMIC DNA]</scope>
    <source>
        <strain evidence="3 4">DSM 17925</strain>
    </source>
</reference>
<evidence type="ECO:0000313" key="4">
    <source>
        <dbReference type="Proteomes" id="UP000199167"/>
    </source>
</evidence>
<dbReference type="AlphaFoldDB" id="A0A1I0MU22"/>
<dbReference type="OrthoDB" id="2086138at2"/>
<evidence type="ECO:0000256" key="1">
    <source>
        <dbReference type="SAM" id="MobiDB-lite"/>
    </source>
</evidence>
<dbReference type="InterPro" id="IPR043736">
    <property type="entry name" value="DUF5681"/>
</dbReference>